<feature type="signal peptide" evidence="1">
    <location>
        <begin position="1"/>
        <end position="26"/>
    </location>
</feature>
<accession>A0AAP2CSG3</accession>
<dbReference type="Proteomes" id="UP001315686">
    <property type="component" value="Unassembled WGS sequence"/>
</dbReference>
<protein>
    <recommendedName>
        <fullName evidence="4">Secreted protein</fullName>
    </recommendedName>
</protein>
<evidence type="ECO:0000256" key="1">
    <source>
        <dbReference type="SAM" id="SignalP"/>
    </source>
</evidence>
<feature type="chain" id="PRO_5042865503" description="Secreted protein" evidence="1">
    <location>
        <begin position="27"/>
        <end position="131"/>
    </location>
</feature>
<evidence type="ECO:0008006" key="4">
    <source>
        <dbReference type="Google" id="ProtNLM"/>
    </source>
</evidence>
<comment type="caution">
    <text evidence="2">The sequence shown here is derived from an EMBL/GenBank/DDBJ whole genome shotgun (WGS) entry which is preliminary data.</text>
</comment>
<keyword evidence="3" id="KW-1185">Reference proteome</keyword>
<dbReference type="AlphaFoldDB" id="A0AAP2CSG3"/>
<gene>
    <name evidence="2" type="ORF">IV417_05690</name>
</gene>
<reference evidence="2 3" key="1">
    <citation type="journal article" date="2021" name="Arch. Microbiol.">
        <title>Harenicola maris gen. nov., sp. nov. isolated from the Sea of Japan shallow sediments.</title>
        <authorList>
            <person name="Romanenko L.A."/>
            <person name="Kurilenko V.V."/>
            <person name="Chernysheva N.Y."/>
            <person name="Tekutyeva L.A."/>
            <person name="Velansky P.V."/>
            <person name="Svetashev V.I."/>
            <person name="Isaeva M.P."/>
        </authorList>
    </citation>
    <scope>NUCLEOTIDE SEQUENCE [LARGE SCALE GENOMIC DNA]</scope>
    <source>
        <strain evidence="2 3">KMM 3653</strain>
    </source>
</reference>
<proteinExistence type="predicted"/>
<name>A0AAP2CSG3_9RHOB</name>
<evidence type="ECO:0000313" key="2">
    <source>
        <dbReference type="EMBL" id="MBT0956868.1"/>
    </source>
</evidence>
<keyword evidence="1" id="KW-0732">Signal</keyword>
<organism evidence="2 3">
    <name type="scientific">Harenicola maris</name>
    <dbReference type="NCBI Taxonomy" id="2841044"/>
    <lineage>
        <taxon>Bacteria</taxon>
        <taxon>Pseudomonadati</taxon>
        <taxon>Pseudomonadota</taxon>
        <taxon>Alphaproteobacteria</taxon>
        <taxon>Rhodobacterales</taxon>
        <taxon>Paracoccaceae</taxon>
        <taxon>Harenicola</taxon>
    </lineage>
</organism>
<dbReference type="EMBL" id="JADQAZ010000001">
    <property type="protein sequence ID" value="MBT0956868.1"/>
    <property type="molecule type" value="Genomic_DNA"/>
</dbReference>
<dbReference type="RefSeq" id="WP_327793057.1">
    <property type="nucleotide sequence ID" value="NZ_JADQAZ010000001.1"/>
</dbReference>
<sequence length="131" mass="14293">MTRKPLQNLFKAALTMAFLAPATAQAIAYECSYTRYCAEDRACSPSTLTITIDRAPEGAPEAYAMTTRGRTLPVREIVDPSYESRAYISALEFNTLHLLTVFQNGSSRYTSHTPVAGSQSQNFLGTCVVTG</sequence>
<evidence type="ECO:0000313" key="3">
    <source>
        <dbReference type="Proteomes" id="UP001315686"/>
    </source>
</evidence>